<keyword evidence="3" id="KW-0378">Hydrolase</keyword>
<proteinExistence type="predicted"/>
<evidence type="ECO:0000313" key="3">
    <source>
        <dbReference type="EMBL" id="MBD3914016.1"/>
    </source>
</evidence>
<sequence>MRVLIAACVLALGLGGPAGSTPSEDSAGPTTRVQPAQDRILRLLDRARVVPAIGHQPGYDRDCDPGACVFGAPWTDDHDGPKGHNGCTTREDVLLLQMKDVEMRWGSRCRIYDARLRDPYTGSRLTWREDGYVISIDHVFPLARAWHGGAWAWTQRRRVAFANDVRRELLAVSARSNQAKGADGPSDWLPPWRRSHCGYVWRYVRVAVAWDLPLTTADADVVRQVARTC</sequence>
<keyword evidence="3" id="KW-0540">Nuclease</keyword>
<dbReference type="PANTHER" id="PTHR24094:SF15">
    <property type="entry name" value="AMP-DEPENDENT SYNTHETASE_LIGASE DOMAIN-CONTAINING PROTEIN-RELATED"/>
    <property type="match status" value="1"/>
</dbReference>
<dbReference type="Pfam" id="PF07510">
    <property type="entry name" value="GmrSD_C"/>
    <property type="match status" value="1"/>
</dbReference>
<evidence type="ECO:0000256" key="1">
    <source>
        <dbReference type="SAM" id="SignalP"/>
    </source>
</evidence>
<comment type="caution">
    <text evidence="3">The sequence shown here is derived from an EMBL/GenBank/DDBJ whole genome shotgun (WGS) entry which is preliminary data.</text>
</comment>
<feature type="chain" id="PRO_5045990232" evidence="1">
    <location>
        <begin position="21"/>
        <end position="229"/>
    </location>
</feature>
<evidence type="ECO:0000259" key="2">
    <source>
        <dbReference type="Pfam" id="PF07510"/>
    </source>
</evidence>
<feature type="signal peptide" evidence="1">
    <location>
        <begin position="1"/>
        <end position="20"/>
    </location>
</feature>
<dbReference type="EMBL" id="JACXYY010000002">
    <property type="protein sequence ID" value="MBD3914016.1"/>
    <property type="molecule type" value="Genomic_DNA"/>
</dbReference>
<organism evidence="3 4">
    <name type="scientific">Nocardioides hwasunensis</name>
    <dbReference type="NCBI Taxonomy" id="397258"/>
    <lineage>
        <taxon>Bacteria</taxon>
        <taxon>Bacillati</taxon>
        <taxon>Actinomycetota</taxon>
        <taxon>Actinomycetes</taxon>
        <taxon>Propionibacteriales</taxon>
        <taxon>Nocardioidaceae</taxon>
        <taxon>Nocardioides</taxon>
    </lineage>
</organism>
<keyword evidence="4" id="KW-1185">Reference proteome</keyword>
<dbReference type="GO" id="GO:0004519">
    <property type="term" value="F:endonuclease activity"/>
    <property type="evidence" value="ECO:0007669"/>
    <property type="project" value="UniProtKB-KW"/>
</dbReference>
<dbReference type="InterPro" id="IPR011089">
    <property type="entry name" value="GmrSD_C"/>
</dbReference>
<gene>
    <name evidence="3" type="ORF">IEZ25_05265</name>
</gene>
<feature type="domain" description="GmrSD restriction endonucleases C-terminal" evidence="2">
    <location>
        <begin position="89"/>
        <end position="217"/>
    </location>
</feature>
<dbReference type="PANTHER" id="PTHR24094">
    <property type="entry name" value="SECRETED PROTEIN"/>
    <property type="match status" value="1"/>
</dbReference>
<dbReference type="Proteomes" id="UP000649289">
    <property type="component" value="Unassembled WGS sequence"/>
</dbReference>
<dbReference type="RefSeq" id="WP_191198355.1">
    <property type="nucleotide sequence ID" value="NZ_BAAAPA010000003.1"/>
</dbReference>
<evidence type="ECO:0000313" key="4">
    <source>
        <dbReference type="Proteomes" id="UP000649289"/>
    </source>
</evidence>
<protein>
    <submittedName>
        <fullName evidence="3">HNH endonuclease</fullName>
    </submittedName>
</protein>
<reference evidence="3 4" key="1">
    <citation type="submission" date="2020-09" db="EMBL/GenBank/DDBJ databases">
        <title>novel species in genus Nocardioides.</title>
        <authorList>
            <person name="Zhang G."/>
        </authorList>
    </citation>
    <scope>NUCLEOTIDE SEQUENCE [LARGE SCALE GENOMIC DNA]</scope>
    <source>
        <strain evidence="3 4">19197</strain>
    </source>
</reference>
<accession>A0ABR8MFZ5</accession>
<keyword evidence="3" id="KW-0255">Endonuclease</keyword>
<name>A0ABR8MFZ5_9ACTN</name>
<keyword evidence="1" id="KW-0732">Signal</keyword>